<sequence length="232" mass="27439">MRIAEGLNFNPEILKQKQYNIFIGLSLGNRYFRDPNNIKDFLSWSLENSVSNVVIFIPDKIHAINYQVKDKYKPEMALRTALRKGRQMKEQVKEISQQFDPLLSKRIKILTWEEIEKTEDYQRRKKILYEEFAKNPLFRTRIIETVQENTKNTKSQLNTSQYEQLASYPLDELPLYIDGFEYNGKRYDFTLYPGIGKIDYLAKDIQDGIVFPELSNKLNIQGKTTIIESYKD</sequence>
<keyword evidence="2" id="KW-0808">Transferase</keyword>
<evidence type="ECO:0000256" key="3">
    <source>
        <dbReference type="ARBA" id="ARBA00030771"/>
    </source>
</evidence>
<dbReference type="Gene3D" id="3.40.50.11710">
    <property type="entry name" value="Cyclodipeptide synthase"/>
    <property type="match status" value="1"/>
</dbReference>
<dbReference type="NCBIfam" id="TIGR04539">
    <property type="entry name" value="tRNA_cyclodipep"/>
    <property type="match status" value="1"/>
</dbReference>
<dbReference type="Proteomes" id="UP000034127">
    <property type="component" value="Unassembled WGS sequence"/>
</dbReference>
<evidence type="ECO:0000313" key="5">
    <source>
        <dbReference type="Proteomes" id="UP000034127"/>
    </source>
</evidence>
<dbReference type="GO" id="GO:0016755">
    <property type="term" value="F:aminoacyltransferase activity"/>
    <property type="evidence" value="ECO:0007669"/>
    <property type="project" value="InterPro"/>
</dbReference>
<protein>
    <recommendedName>
        <fullName evidence="3">Cyclodipeptide synthase</fullName>
    </recommendedName>
</protein>
<evidence type="ECO:0000313" key="4">
    <source>
        <dbReference type="EMBL" id="KKP66161.1"/>
    </source>
</evidence>
<name>A0A0G0BRA5_9BACT</name>
<organism evidence="4 5">
    <name type="scientific">Candidatus Roizmanbacteria bacterium GW2011_GWC2_35_12</name>
    <dbReference type="NCBI Taxonomy" id="1618485"/>
    <lineage>
        <taxon>Bacteria</taxon>
        <taxon>Candidatus Roizmaniibacteriota</taxon>
    </lineage>
</organism>
<comment type="caution">
    <text evidence="4">The sequence shown here is derived from an EMBL/GenBank/DDBJ whole genome shotgun (WGS) entry which is preliminary data.</text>
</comment>
<comment type="similarity">
    <text evidence="1">Belongs to the CDPS family.</text>
</comment>
<evidence type="ECO:0000256" key="2">
    <source>
        <dbReference type="ARBA" id="ARBA00022679"/>
    </source>
</evidence>
<dbReference type="EMBL" id="LBPX01000037">
    <property type="protein sequence ID" value="KKP66161.1"/>
    <property type="molecule type" value="Genomic_DNA"/>
</dbReference>
<dbReference type="InterPro" id="IPR030903">
    <property type="entry name" value="CDPS"/>
</dbReference>
<gene>
    <name evidence="4" type="ORF">UR63_C0037G0020</name>
</gene>
<dbReference type="Pfam" id="PF16715">
    <property type="entry name" value="CDPS"/>
    <property type="match status" value="1"/>
</dbReference>
<proteinExistence type="inferred from homology"/>
<reference evidence="4 5" key="1">
    <citation type="journal article" date="2015" name="Nature">
        <title>rRNA introns, odd ribosomes, and small enigmatic genomes across a large radiation of phyla.</title>
        <authorList>
            <person name="Brown C.T."/>
            <person name="Hug L.A."/>
            <person name="Thomas B.C."/>
            <person name="Sharon I."/>
            <person name="Castelle C.J."/>
            <person name="Singh A."/>
            <person name="Wilkins M.J."/>
            <person name="Williams K.H."/>
            <person name="Banfield J.F."/>
        </authorList>
    </citation>
    <scope>NUCLEOTIDE SEQUENCE [LARGE SCALE GENOMIC DNA]</scope>
</reference>
<dbReference type="AlphaFoldDB" id="A0A0G0BRA5"/>
<accession>A0A0G0BRA5</accession>
<evidence type="ECO:0000256" key="1">
    <source>
        <dbReference type="ARBA" id="ARBA00006034"/>
    </source>
</evidence>
<dbReference type="InterPro" id="IPR038622">
    <property type="entry name" value="CDPS_sf"/>
</dbReference>